<dbReference type="EMBL" id="JAPFFF010000016">
    <property type="protein sequence ID" value="KAK8865343.1"/>
    <property type="molecule type" value="Genomic_DNA"/>
</dbReference>
<proteinExistence type="predicted"/>
<dbReference type="SUPFAM" id="SSF48403">
    <property type="entry name" value="Ankyrin repeat"/>
    <property type="match status" value="4"/>
</dbReference>
<dbReference type="Pfam" id="PF12796">
    <property type="entry name" value="Ank_2"/>
    <property type="match status" value="4"/>
</dbReference>
<dbReference type="PROSITE" id="PS50297">
    <property type="entry name" value="ANK_REP_REGION"/>
    <property type="match status" value="1"/>
</dbReference>
<organism evidence="4 5">
    <name type="scientific">Tritrichomonas musculus</name>
    <dbReference type="NCBI Taxonomy" id="1915356"/>
    <lineage>
        <taxon>Eukaryota</taxon>
        <taxon>Metamonada</taxon>
        <taxon>Parabasalia</taxon>
        <taxon>Tritrichomonadida</taxon>
        <taxon>Tritrichomonadidae</taxon>
        <taxon>Tritrichomonas</taxon>
    </lineage>
</organism>
<dbReference type="Gene3D" id="1.25.40.20">
    <property type="entry name" value="Ankyrin repeat-containing domain"/>
    <property type="match status" value="4"/>
</dbReference>
<feature type="repeat" description="ANK" evidence="3">
    <location>
        <begin position="1150"/>
        <end position="1173"/>
    </location>
</feature>
<sequence length="1657" mass="192310">MNFLGNIGIRNSEICFIRTPNLSTPRFGFTSSPQFQRSEKINSQSLSLLNQRSGKYIFNIFKFIPKLFTITTNNSSCKFNIEMLKEASSIIDKHLLDNPQELTFHIDIKDEENVLSKFESLFEGEVVVFDEDELPISQKITKALNLIKCPNFMKPESLKSNTESLSYGNNKNILSVELDRNHFQIFLHKPTLQKFVIKTNKKEYKCNKFGVYSSVVIRHLLDENRELNEFQYDFDDEFDEFQSICNLFNFETVKMTKNNMEILRMMAEDLQINEILEIVNKYIDDSEKVSKKIDDQQMIIDQIDELFDLLYHIQEKTVETVKNSIIESNWSKGIEKVQELAAFILQIIKADFLMHDSILELLIQLDKEANDMNNLSVLLPSVVSQLLYSSMKLPMTQWMLMNSQQRFDANKNEFRIGESRIMSNYAFIYKLYKKEIIKKDELNYYLAKIDLKNCGLYEPLIIWFLPEIYQNNPNLLTTILLSKQFTSDKMTNQLIDRSKVRSFYLQYLPDKIDLYSKLRDLGEPIDELTKVLRKDDVDTFQSFISKIEVSQINNCYIPFNLFENYASNGSINYINYAAAYGSIKCFKYLLLNHGKIDTLTFKYAVYGGNVEIIKIVDQLINDESSSEKLTMIRGGRTRYRGGFGVTAAFGNKRMYSLEDERIVPAIIKHRNDLFDWILEEKLGEKQETLYPFLFSAVENGNAHSFIEIVEKGCELDTDQLSALIQIASTNGFYMLVRLLLDFMSERYKSIEFKVYRFTVIFGNLSILKLFVKDMNNNNLSSVLSSAIERDHISIIHYFFETLVGKEFQINSDSISEPIKQSLNKKKNDIFNYLIEKVQLNNPDIFKNNEIISRLFISACEYKNFEASKKIADLIFDYNPEKDFTSLFISAAKAGNVELCKYFIDKKATINYEKISANVSELGSINEELFSFIGSVSEDAKNRILGCIDEAIANKNKGLVEFLLKNNAPCSYALFEAVETNDIEMVDIVLKYKNKPSFINKKSLRGTALLIAVSKNNLPIVKRLLSLPGIDASLYCTRNETPFIKAINDLNIEMVDQFISFYGENILKQKWQIDTIINDILKFNKNENSDQQTKKKSAILTRLLEARCIDINYHFYYYTLLTYACKANDIDFVKYLLQYDEIDVNSYEPANGNTPLIIAVQNNNFDIVKLLIEHPKTDINLMNYYEQTALTIAVITQCNDIIDLLINDEKFDPEESRLDYAFFISNGETFKKLLSAEALDVNYKSARKIRNKKNLNYFNNLPPIKDSTMSFIFKATKKYGTALTNAVEENNIEMVDLIIKHPSFDKTKSLFNVAVAKAVYSNNIEIMKKLLEFNNNDLNITDIDGNDLLYYAVINLNQEVLIELLTNYDSKQFDILKAFIGSYSKSNINYDWNLVIDENTFSLKDRFEIRNEEEEEVAENNDVPEKSPVDIMTILYDFDLEHDHLIDFSKLLPNGNSFFTIINHRNSFINEVVHFLLEKGVDPNLPDKFNVYPLEYAIRNNSDEFVTELLNSNEIDYSKKILFKKNEFFFGSPIFMNDPKVNDVYYMSYLHLAACSSVQILQDFLSRNAIDVNITDDMGQTPLMLACKYCRKENVRRLFQVDNLDFLHRNNEGKNALDIAKTRRYRVTGKTNNEIDNDDDSEEINDKNIFMDRLFSYL</sequence>
<evidence type="ECO:0000313" key="5">
    <source>
        <dbReference type="Proteomes" id="UP001470230"/>
    </source>
</evidence>
<protein>
    <recommendedName>
        <fullName evidence="6">DUF3447 domain-containing protein</fullName>
    </recommendedName>
</protein>
<reference evidence="4 5" key="1">
    <citation type="submission" date="2024-04" db="EMBL/GenBank/DDBJ databases">
        <title>Tritrichomonas musculus Genome.</title>
        <authorList>
            <person name="Alves-Ferreira E."/>
            <person name="Grigg M."/>
            <person name="Lorenzi H."/>
            <person name="Galac M."/>
        </authorList>
    </citation>
    <scope>NUCLEOTIDE SEQUENCE [LARGE SCALE GENOMIC DNA]</scope>
    <source>
        <strain evidence="4 5">EAF2021</strain>
    </source>
</reference>
<keyword evidence="5" id="KW-1185">Reference proteome</keyword>
<keyword evidence="2 3" id="KW-0040">ANK repeat</keyword>
<evidence type="ECO:0000256" key="2">
    <source>
        <dbReference type="ARBA" id="ARBA00023043"/>
    </source>
</evidence>
<evidence type="ECO:0000256" key="1">
    <source>
        <dbReference type="ARBA" id="ARBA00022737"/>
    </source>
</evidence>
<dbReference type="InterPro" id="IPR002110">
    <property type="entry name" value="Ankyrin_rpt"/>
</dbReference>
<name>A0ABR2IN68_9EUKA</name>
<accession>A0ABR2IN68</accession>
<comment type="caution">
    <text evidence="4">The sequence shown here is derived from an EMBL/GenBank/DDBJ whole genome shotgun (WGS) entry which is preliminary data.</text>
</comment>
<evidence type="ECO:0000313" key="4">
    <source>
        <dbReference type="EMBL" id="KAK8865343.1"/>
    </source>
</evidence>
<dbReference type="PANTHER" id="PTHR24198">
    <property type="entry name" value="ANKYRIN REPEAT AND PROTEIN KINASE DOMAIN-CONTAINING PROTEIN"/>
    <property type="match status" value="1"/>
</dbReference>
<dbReference type="SMART" id="SM00248">
    <property type="entry name" value="ANK"/>
    <property type="match status" value="18"/>
</dbReference>
<dbReference type="Proteomes" id="UP001470230">
    <property type="component" value="Unassembled WGS sequence"/>
</dbReference>
<keyword evidence="1" id="KW-0677">Repeat</keyword>
<evidence type="ECO:0008006" key="6">
    <source>
        <dbReference type="Google" id="ProtNLM"/>
    </source>
</evidence>
<dbReference type="InterPro" id="IPR036770">
    <property type="entry name" value="Ankyrin_rpt-contain_sf"/>
</dbReference>
<evidence type="ECO:0000256" key="3">
    <source>
        <dbReference type="PROSITE-ProRule" id="PRU00023"/>
    </source>
</evidence>
<dbReference type="PANTHER" id="PTHR24198:SF165">
    <property type="entry name" value="ANKYRIN REPEAT-CONTAINING PROTEIN-RELATED"/>
    <property type="match status" value="1"/>
</dbReference>
<gene>
    <name evidence="4" type="ORF">M9Y10_010884</name>
</gene>
<dbReference type="PROSITE" id="PS50088">
    <property type="entry name" value="ANK_REPEAT"/>
    <property type="match status" value="1"/>
</dbReference>